<organism evidence="2 3">
    <name type="scientific">Actinophytocola gossypii</name>
    <dbReference type="NCBI Taxonomy" id="2812003"/>
    <lineage>
        <taxon>Bacteria</taxon>
        <taxon>Bacillati</taxon>
        <taxon>Actinomycetota</taxon>
        <taxon>Actinomycetes</taxon>
        <taxon>Pseudonocardiales</taxon>
        <taxon>Pseudonocardiaceae</taxon>
    </lineage>
</organism>
<proteinExistence type="predicted"/>
<comment type="caution">
    <text evidence="2">The sequence shown here is derived from an EMBL/GenBank/DDBJ whole genome shotgun (WGS) entry which is preliminary data.</text>
</comment>
<name>A0ABT2JFJ9_9PSEU</name>
<gene>
    <name evidence="2" type="ORF">JT362_26355</name>
</gene>
<evidence type="ECO:0000313" key="3">
    <source>
        <dbReference type="Proteomes" id="UP001156441"/>
    </source>
</evidence>
<sequence length="121" mass="12616">MTTAPGRPLRDRERRVAAKILSAAAGTDELVAQLPVARVRSGAVTFLNLAVPAEVPHASVPDGPLPVSAVVNDPDGHPLGEIIVWVEGGLLSALEYAWVTDEEPGEWPAPEHVSTSGQSGP</sequence>
<evidence type="ECO:0000313" key="2">
    <source>
        <dbReference type="EMBL" id="MCT2586649.1"/>
    </source>
</evidence>
<feature type="region of interest" description="Disordered" evidence="1">
    <location>
        <begin position="102"/>
        <end position="121"/>
    </location>
</feature>
<dbReference type="RefSeq" id="WP_260194498.1">
    <property type="nucleotide sequence ID" value="NZ_JAFFZE010000020.1"/>
</dbReference>
<keyword evidence="3" id="KW-1185">Reference proteome</keyword>
<evidence type="ECO:0000256" key="1">
    <source>
        <dbReference type="SAM" id="MobiDB-lite"/>
    </source>
</evidence>
<reference evidence="2 3" key="1">
    <citation type="submission" date="2021-02" db="EMBL/GenBank/DDBJ databases">
        <title>Actinophytocola xerophila sp. nov., isolated from soil of cotton cropping field.</title>
        <authorList>
            <person name="Huang R."/>
            <person name="Chen X."/>
            <person name="Ge X."/>
            <person name="Liu W."/>
        </authorList>
    </citation>
    <scope>NUCLEOTIDE SEQUENCE [LARGE SCALE GENOMIC DNA]</scope>
    <source>
        <strain evidence="2 3">S1-96</strain>
    </source>
</reference>
<accession>A0ABT2JFJ9</accession>
<dbReference type="EMBL" id="JAFFZE010000020">
    <property type="protein sequence ID" value="MCT2586649.1"/>
    <property type="molecule type" value="Genomic_DNA"/>
</dbReference>
<dbReference type="Proteomes" id="UP001156441">
    <property type="component" value="Unassembled WGS sequence"/>
</dbReference>
<protein>
    <submittedName>
        <fullName evidence="2">Uncharacterized protein</fullName>
    </submittedName>
</protein>